<feature type="signal peptide" evidence="1">
    <location>
        <begin position="1"/>
        <end position="20"/>
    </location>
</feature>
<dbReference type="PANTHER" id="PTHR12875">
    <property type="entry name" value="GOLGI TO ER TRAFFIC PROTEIN 4 HOMOLOG"/>
    <property type="match status" value="1"/>
</dbReference>
<dbReference type="InterPro" id="IPR007317">
    <property type="entry name" value="GET4"/>
</dbReference>
<gene>
    <name evidence="2" type="ORF">AFUS01_LOCUS2058</name>
</gene>
<dbReference type="GO" id="GO:0005829">
    <property type="term" value="C:cytosol"/>
    <property type="evidence" value="ECO:0007669"/>
    <property type="project" value="TreeGrafter"/>
</dbReference>
<evidence type="ECO:0000313" key="3">
    <source>
        <dbReference type="Proteomes" id="UP000708208"/>
    </source>
</evidence>
<feature type="chain" id="PRO_5035207318" description="Clathrin/coatomer adaptor adaptin-like N-terminal domain-containing protein" evidence="1">
    <location>
        <begin position="21"/>
        <end position="333"/>
    </location>
</feature>
<reference evidence="2" key="1">
    <citation type="submission" date="2021-06" db="EMBL/GenBank/DDBJ databases">
        <authorList>
            <person name="Hodson N. C."/>
            <person name="Mongue J. A."/>
            <person name="Jaron S. K."/>
        </authorList>
    </citation>
    <scope>NUCLEOTIDE SEQUENCE</scope>
</reference>
<accession>A0A8J2JMB2</accession>
<evidence type="ECO:0008006" key="4">
    <source>
        <dbReference type="Google" id="ProtNLM"/>
    </source>
</evidence>
<dbReference type="Proteomes" id="UP000708208">
    <property type="component" value="Unassembled WGS sequence"/>
</dbReference>
<comment type="caution">
    <text evidence="2">The sequence shown here is derived from an EMBL/GenBank/DDBJ whole genome shotgun (WGS) entry which is preliminary data.</text>
</comment>
<evidence type="ECO:0000256" key="1">
    <source>
        <dbReference type="SAM" id="SignalP"/>
    </source>
</evidence>
<dbReference type="PANTHER" id="PTHR12875:SF0">
    <property type="entry name" value="GOLGI TO ER TRAFFIC PROTEIN 4 HOMOLOG"/>
    <property type="match status" value="1"/>
</dbReference>
<keyword evidence="1" id="KW-0732">Signal</keyword>
<organism evidence="2 3">
    <name type="scientific">Allacma fusca</name>
    <dbReference type="NCBI Taxonomy" id="39272"/>
    <lineage>
        <taxon>Eukaryota</taxon>
        <taxon>Metazoa</taxon>
        <taxon>Ecdysozoa</taxon>
        <taxon>Arthropoda</taxon>
        <taxon>Hexapoda</taxon>
        <taxon>Collembola</taxon>
        <taxon>Symphypleona</taxon>
        <taxon>Sminthuridae</taxon>
        <taxon>Allacma</taxon>
    </lineage>
</organism>
<dbReference type="Pfam" id="PF04190">
    <property type="entry name" value="GET4"/>
    <property type="match status" value="1"/>
</dbReference>
<name>A0A8J2JMB2_9HEXA</name>
<keyword evidence="3" id="KW-1185">Reference proteome</keyword>
<dbReference type="AlphaFoldDB" id="A0A8J2JMB2"/>
<proteinExistence type="predicted"/>
<evidence type="ECO:0000313" key="2">
    <source>
        <dbReference type="EMBL" id="CAG7671026.1"/>
    </source>
</evidence>
<dbReference type="EMBL" id="CAJVCH010011593">
    <property type="protein sequence ID" value="CAG7671026.1"/>
    <property type="molecule type" value="Genomic_DNA"/>
</dbReference>
<dbReference type="GO" id="GO:0045048">
    <property type="term" value="P:protein insertion into ER membrane"/>
    <property type="evidence" value="ECO:0007669"/>
    <property type="project" value="InterPro"/>
</dbReference>
<sequence length="333" mass="37654">MTLLVVPLVPWFWPLLLVSGSVLRDSDQTYFCTSMAPSDRSSAPSKLLLKLHDAMDSGKFYEAHQLLKTINFRYTNSGKYEELEELLVKYATVLLSNNQIESGCDVAIMLSKLYNEKNFPVLPNRVSDVCKLLEVMPPCPERITYLMTILEWCGSSDLSGKVHSAAVILYTNERYFSEAWKHLIRLTNGTDASILAPPIFNGCQIRREELDIAISLLVLSFLAAKKIEAADKAFVLLVKEQVRDRDLSPLLHGVRFLIEAAKMNCPKAFTAIKEVYDPSFRRDNQLRRLVGKVGKSVFKLVDRNDKPSTSLMPLLMNAFLNPDPSHDHDQTLD</sequence>
<protein>
    <recommendedName>
        <fullName evidence="4">Clathrin/coatomer adaptor adaptin-like N-terminal domain-containing protein</fullName>
    </recommendedName>
</protein>
<dbReference type="OrthoDB" id="10252405at2759"/>